<comment type="caution">
    <text evidence="2">The sequence shown here is derived from an EMBL/GenBank/DDBJ whole genome shotgun (WGS) entry which is preliminary data.</text>
</comment>
<dbReference type="AlphaFoldDB" id="A0A7J7VIB0"/>
<organism evidence="2 3">
    <name type="scientific">Myotis myotis</name>
    <name type="common">Greater mouse-eared bat</name>
    <name type="synonym">Vespertilio myotis</name>
    <dbReference type="NCBI Taxonomy" id="51298"/>
    <lineage>
        <taxon>Eukaryota</taxon>
        <taxon>Metazoa</taxon>
        <taxon>Chordata</taxon>
        <taxon>Craniata</taxon>
        <taxon>Vertebrata</taxon>
        <taxon>Euteleostomi</taxon>
        <taxon>Mammalia</taxon>
        <taxon>Eutheria</taxon>
        <taxon>Laurasiatheria</taxon>
        <taxon>Chiroptera</taxon>
        <taxon>Yangochiroptera</taxon>
        <taxon>Vespertilionidae</taxon>
        <taxon>Myotis</taxon>
    </lineage>
</organism>
<accession>A0A7J7VIB0</accession>
<evidence type="ECO:0000313" key="3">
    <source>
        <dbReference type="Proteomes" id="UP000527355"/>
    </source>
</evidence>
<gene>
    <name evidence="2" type="ORF">mMyoMyo1_008313</name>
</gene>
<sequence length="158" mass="17234">MDRPCLCSAKHAWTFSSLNDGGFTNISGGGSAGSCFANWCSHQSLRCLAHVPQTNPGQGVPTSKDRREDQKPFFSKGPSRCPLSWGHLPPGDGEAQRNPGIYLKSHSKTALRLGVGTEESLRREQQIRLRPWLRLGGDGDQGILTEASALWPPITVWP</sequence>
<evidence type="ECO:0000313" key="2">
    <source>
        <dbReference type="EMBL" id="KAF6324859.1"/>
    </source>
</evidence>
<name>A0A7J7VIB0_MYOMY</name>
<dbReference type="PROSITE" id="PS51257">
    <property type="entry name" value="PROKAR_LIPOPROTEIN"/>
    <property type="match status" value="1"/>
</dbReference>
<dbReference type="EMBL" id="JABWUV010000010">
    <property type="protein sequence ID" value="KAF6324859.1"/>
    <property type="molecule type" value="Genomic_DNA"/>
</dbReference>
<feature type="region of interest" description="Disordered" evidence="1">
    <location>
        <begin position="54"/>
        <end position="77"/>
    </location>
</feature>
<evidence type="ECO:0000256" key="1">
    <source>
        <dbReference type="SAM" id="MobiDB-lite"/>
    </source>
</evidence>
<keyword evidence="3" id="KW-1185">Reference proteome</keyword>
<dbReference type="Proteomes" id="UP000527355">
    <property type="component" value="Unassembled WGS sequence"/>
</dbReference>
<protein>
    <submittedName>
        <fullName evidence="2">Uncharacterized protein</fullName>
    </submittedName>
</protein>
<reference evidence="2 3" key="1">
    <citation type="journal article" date="2020" name="Nature">
        <title>Six reference-quality genomes reveal evolution of bat adaptations.</title>
        <authorList>
            <person name="Jebb D."/>
            <person name="Huang Z."/>
            <person name="Pippel M."/>
            <person name="Hughes G.M."/>
            <person name="Lavrichenko K."/>
            <person name="Devanna P."/>
            <person name="Winkler S."/>
            <person name="Jermiin L.S."/>
            <person name="Skirmuntt E.C."/>
            <person name="Katzourakis A."/>
            <person name="Burkitt-Gray L."/>
            <person name="Ray D.A."/>
            <person name="Sullivan K.A.M."/>
            <person name="Roscito J.G."/>
            <person name="Kirilenko B.M."/>
            <person name="Davalos L.M."/>
            <person name="Corthals A.P."/>
            <person name="Power M.L."/>
            <person name="Jones G."/>
            <person name="Ransome R.D."/>
            <person name="Dechmann D.K.N."/>
            <person name="Locatelli A.G."/>
            <person name="Puechmaille S.J."/>
            <person name="Fedrigo O."/>
            <person name="Jarvis E.D."/>
            <person name="Hiller M."/>
            <person name="Vernes S.C."/>
            <person name="Myers E.W."/>
            <person name="Teeling E.C."/>
        </authorList>
    </citation>
    <scope>NUCLEOTIDE SEQUENCE [LARGE SCALE GENOMIC DNA]</scope>
    <source>
        <strain evidence="2">MMyoMyo1</strain>
        <tissue evidence="2">Flight muscle</tissue>
    </source>
</reference>
<proteinExistence type="predicted"/>